<sequence length="90" mass="9991">MLRNRSLVALRERVERQRSVQTASQAANVEQTNGSFEGLNLEVAKEKEKGRMSVERLDNQVTTLHNDVAALSMESSLEVVDRPGLQGPDV</sequence>
<evidence type="ECO:0000313" key="1">
    <source>
        <dbReference type="EnsemblMetazoa" id="ASTEI05981-PA"/>
    </source>
</evidence>
<reference evidence="2" key="1">
    <citation type="journal article" date="2014" name="Genome Biol.">
        <title>Genome analysis of a major urban malaria vector mosquito, Anopheles stephensi.</title>
        <authorList>
            <person name="Jiang X."/>
            <person name="Peery A."/>
            <person name="Hall A.B."/>
            <person name="Sharma A."/>
            <person name="Chen X.G."/>
            <person name="Waterhouse R.M."/>
            <person name="Komissarov A."/>
            <person name="Riehle M.M."/>
            <person name="Shouche Y."/>
            <person name="Sharakhova M.V."/>
            <person name="Lawson D."/>
            <person name="Pakpour N."/>
            <person name="Arensburger P."/>
            <person name="Davidson V.L."/>
            <person name="Eiglmeier K."/>
            <person name="Emrich S."/>
            <person name="George P."/>
            <person name="Kennedy R.C."/>
            <person name="Mane S.P."/>
            <person name="Maslen G."/>
            <person name="Oringanje C."/>
            <person name="Qi Y."/>
            <person name="Settlage R."/>
            <person name="Tojo M."/>
            <person name="Tubio J.M."/>
            <person name="Unger M.F."/>
            <person name="Wang B."/>
            <person name="Vernick K.D."/>
            <person name="Ribeiro J.M."/>
            <person name="James A.A."/>
            <person name="Michel K."/>
            <person name="Riehle M.A."/>
            <person name="Luckhart S."/>
            <person name="Sharakhov I.V."/>
            <person name="Tu Z."/>
        </authorList>
    </citation>
    <scope>NUCLEOTIDE SEQUENCE [LARGE SCALE GENOMIC DNA]</scope>
    <source>
        <strain evidence="2">Indian</strain>
    </source>
</reference>
<dbReference type="STRING" id="30069.A0A182YBZ5"/>
<name>A0A182YBZ5_ANOST</name>
<dbReference type="VEuPathDB" id="VectorBase:ASTEI20_039628"/>
<dbReference type="VEuPathDB" id="VectorBase:ASTEI05981"/>
<evidence type="ECO:0000313" key="2">
    <source>
        <dbReference type="Proteomes" id="UP000076408"/>
    </source>
</evidence>
<accession>A0A182YBZ5</accession>
<dbReference type="AlphaFoldDB" id="A0A182YBZ5"/>
<dbReference type="Proteomes" id="UP000076408">
    <property type="component" value="Unassembled WGS sequence"/>
</dbReference>
<reference evidence="1" key="2">
    <citation type="submission" date="2020-05" db="UniProtKB">
        <authorList>
            <consortium name="EnsemblMetazoa"/>
        </authorList>
    </citation>
    <scope>IDENTIFICATION</scope>
    <source>
        <strain evidence="1">Indian</strain>
    </source>
</reference>
<dbReference type="EnsemblMetazoa" id="ASTEI05981-RA">
    <property type="protein sequence ID" value="ASTEI05981-PA"/>
    <property type="gene ID" value="ASTEI05981"/>
</dbReference>
<keyword evidence="2" id="KW-1185">Reference proteome</keyword>
<protein>
    <submittedName>
        <fullName evidence="1">Uncharacterized protein</fullName>
    </submittedName>
</protein>
<proteinExistence type="predicted"/>
<dbReference type="VEuPathDB" id="VectorBase:ASTE008768"/>
<organism evidence="1 2">
    <name type="scientific">Anopheles stephensi</name>
    <name type="common">Indo-Pakistan malaria mosquito</name>
    <dbReference type="NCBI Taxonomy" id="30069"/>
    <lineage>
        <taxon>Eukaryota</taxon>
        <taxon>Metazoa</taxon>
        <taxon>Ecdysozoa</taxon>
        <taxon>Arthropoda</taxon>
        <taxon>Hexapoda</taxon>
        <taxon>Insecta</taxon>
        <taxon>Pterygota</taxon>
        <taxon>Neoptera</taxon>
        <taxon>Endopterygota</taxon>
        <taxon>Diptera</taxon>
        <taxon>Nematocera</taxon>
        <taxon>Culicoidea</taxon>
        <taxon>Culicidae</taxon>
        <taxon>Anophelinae</taxon>
        <taxon>Anopheles</taxon>
    </lineage>
</organism>